<name>A0A395JLT7_9GAMM</name>
<dbReference type="InterPro" id="IPR036390">
    <property type="entry name" value="WH_DNA-bd_sf"/>
</dbReference>
<protein>
    <submittedName>
        <fullName evidence="1">Uncharacterized protein</fullName>
    </submittedName>
</protein>
<keyword evidence="2" id="KW-1185">Reference proteome</keyword>
<dbReference type="RefSeq" id="WP_113954496.1">
    <property type="nucleotide sequence ID" value="NZ_QNRT01000002.1"/>
</dbReference>
<evidence type="ECO:0000313" key="1">
    <source>
        <dbReference type="EMBL" id="RBP51753.1"/>
    </source>
</evidence>
<dbReference type="FunCoup" id="A0A395JLT7">
    <property type="interactions" value="17"/>
</dbReference>
<reference evidence="1 2" key="1">
    <citation type="submission" date="2018-06" db="EMBL/GenBank/DDBJ databases">
        <title>Genomic Encyclopedia of Type Strains, Phase IV (KMG-IV): sequencing the most valuable type-strain genomes for metagenomic binning, comparative biology and taxonomic classification.</title>
        <authorList>
            <person name="Goeker M."/>
        </authorList>
    </citation>
    <scope>NUCLEOTIDE SEQUENCE [LARGE SCALE GENOMIC DNA]</scope>
    <source>
        <strain evidence="1 2">DSM 24032</strain>
    </source>
</reference>
<dbReference type="InterPro" id="IPR007432">
    <property type="entry name" value="DUF480"/>
</dbReference>
<organism evidence="1 2">
    <name type="scientific">Arenicella xantha</name>
    <dbReference type="NCBI Taxonomy" id="644221"/>
    <lineage>
        <taxon>Bacteria</taxon>
        <taxon>Pseudomonadati</taxon>
        <taxon>Pseudomonadota</taxon>
        <taxon>Gammaproteobacteria</taxon>
        <taxon>Arenicellales</taxon>
        <taxon>Arenicellaceae</taxon>
        <taxon>Arenicella</taxon>
    </lineage>
</organism>
<gene>
    <name evidence="1" type="ORF">DFR28_1021186</name>
</gene>
<sequence length="203" mass="22706">MIENQLTVHQARVFACLMEKHLATPNNYPLTINSLVLACNQKSNREPVMSLTEGQVGHVVGELVALNLARIDYGDRANKITHRGPGELKIDRHGQAVMAMLMLRAPLTLAEIKARTDRMVEFDDLDAVSVVVEDLMQREQPLVMLIPKGPGRREDRYTHLLCGEPDLTQLDKVATPAKVPNSDKLAELEARIEQLERALEKLS</sequence>
<dbReference type="OrthoDB" id="9784785at2"/>
<dbReference type="Pfam" id="PF04337">
    <property type="entry name" value="DUF480"/>
    <property type="match status" value="1"/>
</dbReference>
<comment type="caution">
    <text evidence="1">The sequence shown here is derived from an EMBL/GenBank/DDBJ whole genome shotgun (WGS) entry which is preliminary data.</text>
</comment>
<dbReference type="AlphaFoldDB" id="A0A395JLT7"/>
<evidence type="ECO:0000313" key="2">
    <source>
        <dbReference type="Proteomes" id="UP000253083"/>
    </source>
</evidence>
<dbReference type="Proteomes" id="UP000253083">
    <property type="component" value="Unassembled WGS sequence"/>
</dbReference>
<dbReference type="PANTHER" id="PTHR38768:SF1">
    <property type="entry name" value="UPF0502 PROTEIN YCEH"/>
    <property type="match status" value="1"/>
</dbReference>
<dbReference type="EMBL" id="QNRT01000002">
    <property type="protein sequence ID" value="RBP51753.1"/>
    <property type="molecule type" value="Genomic_DNA"/>
</dbReference>
<accession>A0A395JLT7</accession>
<dbReference type="SUPFAM" id="SSF46785">
    <property type="entry name" value="Winged helix' DNA-binding domain"/>
    <property type="match status" value="2"/>
</dbReference>
<dbReference type="Gene3D" id="1.10.10.10">
    <property type="entry name" value="Winged helix-like DNA-binding domain superfamily/Winged helix DNA-binding domain"/>
    <property type="match status" value="2"/>
</dbReference>
<dbReference type="InterPro" id="IPR036388">
    <property type="entry name" value="WH-like_DNA-bd_sf"/>
</dbReference>
<dbReference type="PANTHER" id="PTHR38768">
    <property type="entry name" value="UPF0502 PROTEIN YCEH"/>
    <property type="match status" value="1"/>
</dbReference>
<proteinExistence type="predicted"/>
<dbReference type="InParanoid" id="A0A395JLT7"/>